<dbReference type="EMBL" id="GGEC01004176">
    <property type="protein sequence ID" value="MBW84659.1"/>
    <property type="molecule type" value="Transcribed_RNA"/>
</dbReference>
<accession>A0A2P2ITV3</accession>
<proteinExistence type="predicted"/>
<feature type="region of interest" description="Disordered" evidence="1">
    <location>
        <begin position="1"/>
        <end position="47"/>
    </location>
</feature>
<protein>
    <submittedName>
        <fullName evidence="2">Uncharacterized protein</fullName>
    </submittedName>
</protein>
<feature type="compositionally biased region" description="Polar residues" evidence="1">
    <location>
        <begin position="1"/>
        <end position="20"/>
    </location>
</feature>
<evidence type="ECO:0000256" key="1">
    <source>
        <dbReference type="SAM" id="MobiDB-lite"/>
    </source>
</evidence>
<evidence type="ECO:0000313" key="2">
    <source>
        <dbReference type="EMBL" id="MBW84659.1"/>
    </source>
</evidence>
<organism evidence="2">
    <name type="scientific">Rhizophora mucronata</name>
    <name type="common">Asiatic mangrove</name>
    <dbReference type="NCBI Taxonomy" id="61149"/>
    <lineage>
        <taxon>Eukaryota</taxon>
        <taxon>Viridiplantae</taxon>
        <taxon>Streptophyta</taxon>
        <taxon>Embryophyta</taxon>
        <taxon>Tracheophyta</taxon>
        <taxon>Spermatophyta</taxon>
        <taxon>Magnoliopsida</taxon>
        <taxon>eudicotyledons</taxon>
        <taxon>Gunneridae</taxon>
        <taxon>Pentapetalae</taxon>
        <taxon>rosids</taxon>
        <taxon>fabids</taxon>
        <taxon>Malpighiales</taxon>
        <taxon>Rhizophoraceae</taxon>
        <taxon>Rhizophora</taxon>
    </lineage>
</organism>
<name>A0A2P2ITV3_RHIMU</name>
<sequence>MSRQTLTSPSHRLPGSTNLPRKTLRRPISTPETRSPRRPQLPRSRVRCRPALSLLTLSNASSAPRLFRTLLPSSIPASG</sequence>
<reference evidence="2" key="1">
    <citation type="submission" date="2018-02" db="EMBL/GenBank/DDBJ databases">
        <title>Rhizophora mucronata_Transcriptome.</title>
        <authorList>
            <person name="Meera S.P."/>
            <person name="Sreeshan A."/>
            <person name="Augustine A."/>
        </authorList>
    </citation>
    <scope>NUCLEOTIDE SEQUENCE</scope>
    <source>
        <tissue evidence="2">Leaf</tissue>
    </source>
</reference>
<dbReference type="AlphaFoldDB" id="A0A2P2ITV3"/>